<comment type="similarity">
    <text evidence="2">Belongs to the UbiA prenyltransferase family.</text>
</comment>
<reference evidence="11" key="1">
    <citation type="journal article" date="2018" name="New Phytol.">
        <title>Sequential regiospecific gem-diprenylation of tetrahydroxyxanthone by prenyltransferases from Hypericum sp.</title>
        <authorList>
            <person name="Nagia M."/>
            <person name="Gaid M."/>
            <person name="Biedermann E."/>
            <person name="Fiesel T."/>
            <person name="El-Awaad I."/>
            <person name="Hansch R."/>
            <person name="Wittstock U."/>
            <person name="Beerhues L."/>
        </authorList>
    </citation>
    <scope>NUCLEOTIDE SEQUENCE</scope>
</reference>
<evidence type="ECO:0000256" key="3">
    <source>
        <dbReference type="ARBA" id="ARBA00022528"/>
    </source>
</evidence>
<evidence type="ECO:0000256" key="10">
    <source>
        <dbReference type="SAM" id="Phobius"/>
    </source>
</evidence>
<dbReference type="PANTHER" id="PTHR43009">
    <property type="entry name" value="HOMOGENTISATE SOLANESYLTRANSFERASE, CHLOROPLASTIC"/>
    <property type="match status" value="1"/>
</dbReference>
<keyword evidence="5 11" id="KW-0808">Transferase</keyword>
<dbReference type="GO" id="GO:0016765">
    <property type="term" value="F:transferase activity, transferring alkyl or aryl (other than methyl) groups"/>
    <property type="evidence" value="ECO:0007669"/>
    <property type="project" value="InterPro"/>
</dbReference>
<feature type="transmembrane region" description="Helical" evidence="10">
    <location>
        <begin position="330"/>
        <end position="350"/>
    </location>
</feature>
<proteinExistence type="evidence at transcript level"/>
<evidence type="ECO:0000256" key="5">
    <source>
        <dbReference type="ARBA" id="ARBA00022679"/>
    </source>
</evidence>
<evidence type="ECO:0000256" key="2">
    <source>
        <dbReference type="ARBA" id="ARBA00005985"/>
    </source>
</evidence>
<keyword evidence="4" id="KW-0934">Plastid</keyword>
<keyword evidence="6 10" id="KW-0812">Transmembrane</keyword>
<dbReference type="GO" id="GO:0031969">
    <property type="term" value="C:chloroplast membrane"/>
    <property type="evidence" value="ECO:0007669"/>
    <property type="project" value="UniProtKB-SubCell"/>
</dbReference>
<dbReference type="AlphaFoldDB" id="A0A3Q8S421"/>
<dbReference type="InterPro" id="IPR044878">
    <property type="entry name" value="UbiA_sf"/>
</dbReference>
<feature type="transmembrane region" description="Helical" evidence="10">
    <location>
        <begin position="232"/>
        <end position="251"/>
    </location>
</feature>
<evidence type="ECO:0000256" key="8">
    <source>
        <dbReference type="ARBA" id="ARBA00022989"/>
    </source>
</evidence>
<feature type="transmembrane region" description="Helical" evidence="10">
    <location>
        <begin position="119"/>
        <end position="140"/>
    </location>
</feature>
<keyword evidence="9 10" id="KW-0472">Membrane</keyword>
<evidence type="ECO:0000256" key="4">
    <source>
        <dbReference type="ARBA" id="ARBA00022640"/>
    </source>
</evidence>
<dbReference type="BRENDA" id="2.5.1.B45">
    <property type="organism ID" value="9149"/>
</dbReference>
<evidence type="ECO:0000256" key="7">
    <source>
        <dbReference type="ARBA" id="ARBA00022946"/>
    </source>
</evidence>
<accession>A0A3Q8S421</accession>
<evidence type="ECO:0000256" key="1">
    <source>
        <dbReference type="ARBA" id="ARBA00004508"/>
    </source>
</evidence>
<dbReference type="PANTHER" id="PTHR43009:SF10">
    <property type="entry name" value="HOMOGENTISATE SOLANESYLTRANSFERASE, CHLOROPLASTIC"/>
    <property type="match status" value="1"/>
</dbReference>
<sequence>MELSRMLKFPSAHAFSEARCRRTMATPGRFVPLMPPSRIALSDRKSCYKPLANGTHLLKAVQTQHQTQIQHEAAKPVISKKNDVLWRFLRPFAFYAGSIQFFCVLARRLVDNPQTFKSLNWTICIKILAVLTSLVCTYFFTSGVNQISDIETDKINKPDLPLSSGELSIESAWAIVMSFLAVSLLAAGALSSMSFLASIFCLLLVGGVYSIPPFRTKASTVGAPITIALMKGFVDFFAIFAGAGVVLGLPFQMSLPMVYMSIFTTIFCLANGILKDISDIEGDIKNNIPTLATIIGARKTLIIGTGIHILNHFGCVLAAIIRPEAIKCSIVIPVHIISALFLLSQVWKIHSVNYESVQSRKLYSSLWLVYVVQYILLPFV</sequence>
<feature type="transmembrane region" description="Helical" evidence="10">
    <location>
        <begin position="167"/>
        <end position="187"/>
    </location>
</feature>
<dbReference type="InterPro" id="IPR000537">
    <property type="entry name" value="UbiA_prenyltransferase"/>
</dbReference>
<dbReference type="Pfam" id="PF01040">
    <property type="entry name" value="UbiA"/>
    <property type="match status" value="1"/>
</dbReference>
<organism evidence="11">
    <name type="scientific">Hypericum calycinum</name>
    <dbReference type="NCBI Taxonomy" id="55963"/>
    <lineage>
        <taxon>Eukaryota</taxon>
        <taxon>Viridiplantae</taxon>
        <taxon>Streptophyta</taxon>
        <taxon>Embryophyta</taxon>
        <taxon>Tracheophyta</taxon>
        <taxon>Spermatophyta</taxon>
        <taxon>Magnoliopsida</taxon>
        <taxon>eudicotyledons</taxon>
        <taxon>Gunneridae</taxon>
        <taxon>Pentapetalae</taxon>
        <taxon>rosids</taxon>
        <taxon>fabids</taxon>
        <taxon>Malpighiales</taxon>
        <taxon>Hypericaceae</taxon>
        <taxon>Hypericeae</taxon>
        <taxon>Hypericum</taxon>
    </lineage>
</organism>
<feature type="transmembrane region" description="Helical" evidence="10">
    <location>
        <begin position="362"/>
        <end position="379"/>
    </location>
</feature>
<feature type="transmembrane region" description="Helical" evidence="10">
    <location>
        <begin position="257"/>
        <end position="274"/>
    </location>
</feature>
<keyword evidence="8 10" id="KW-1133">Transmembrane helix</keyword>
<evidence type="ECO:0000256" key="6">
    <source>
        <dbReference type="ARBA" id="ARBA00022692"/>
    </source>
</evidence>
<keyword evidence="7" id="KW-0809">Transit peptide</keyword>
<dbReference type="EMBL" id="MH461103">
    <property type="protein sequence ID" value="AZK16227.1"/>
    <property type="molecule type" value="mRNA"/>
</dbReference>
<keyword evidence="3" id="KW-0150">Chloroplast</keyword>
<evidence type="ECO:0000313" key="11">
    <source>
        <dbReference type="EMBL" id="AZK16227.1"/>
    </source>
</evidence>
<feature type="transmembrane region" description="Helical" evidence="10">
    <location>
        <begin position="88"/>
        <end position="107"/>
    </location>
</feature>
<dbReference type="Gene3D" id="1.10.357.140">
    <property type="entry name" value="UbiA prenyltransferase"/>
    <property type="match status" value="1"/>
</dbReference>
<name>A0A3Q8S421_9ROSI</name>
<gene>
    <name evidence="11" type="primary">PTpat</name>
</gene>
<protein>
    <submittedName>
        <fullName evidence="11">8-prenyl-1,3,6,7-tetrahydroxyxanthone 8-prenyltransferase</fullName>
    </submittedName>
</protein>
<dbReference type="Gene3D" id="1.20.120.1780">
    <property type="entry name" value="UbiA prenyltransferase"/>
    <property type="match status" value="1"/>
</dbReference>
<feature type="transmembrane region" description="Helical" evidence="10">
    <location>
        <begin position="193"/>
        <end position="211"/>
    </location>
</feature>
<evidence type="ECO:0000256" key="9">
    <source>
        <dbReference type="ARBA" id="ARBA00023136"/>
    </source>
</evidence>
<comment type="subcellular location">
    <subcellularLocation>
        <location evidence="1">Plastid</location>
        <location evidence="1">Chloroplast membrane</location>
        <topology evidence="1">Multi-pass membrane protein</topology>
    </subcellularLocation>
</comment>